<feature type="domain" description="Sporulation transcription regulator WhiA N-terminal" evidence="6">
    <location>
        <begin position="21"/>
        <end position="111"/>
    </location>
</feature>
<dbReference type="GO" id="GO:0051301">
    <property type="term" value="P:cell division"/>
    <property type="evidence" value="ECO:0007669"/>
    <property type="project" value="UniProtKB-UniRule"/>
</dbReference>
<feature type="domain" description="Sporulation regulator WhiA C-terminal" evidence="5">
    <location>
        <begin position="229"/>
        <end position="310"/>
    </location>
</feature>
<keyword evidence="2 4" id="KW-0238">DNA-binding</keyword>
<dbReference type="RefSeq" id="WP_020976317.1">
    <property type="nucleotide sequence ID" value="NC_022198.1"/>
</dbReference>
<dbReference type="InterPro" id="IPR027434">
    <property type="entry name" value="Homing_endonucl"/>
</dbReference>
<dbReference type="Pfam" id="PF14527">
    <property type="entry name" value="LAGLIDADG_WhiA"/>
    <property type="match status" value="1"/>
</dbReference>
<feature type="domain" description="WhiA LAGLIDADG-like" evidence="7">
    <location>
        <begin position="135"/>
        <end position="223"/>
    </location>
</feature>
<reference evidence="8 9" key="1">
    <citation type="journal article" date="2013" name="Genome Announc.">
        <title>Whole-Genome Sequence of the Clinical Strain Corynebacterium argentoratense DSM 44202, Isolated from a Human Throat Specimen.</title>
        <authorList>
            <person name="Bomholt C."/>
            <person name="Glaub A."/>
            <person name="Gravermann K."/>
            <person name="Albersmeier A."/>
            <person name="Brinkrolf K."/>
            <person name="Ruckert C."/>
            <person name="Tauch A."/>
        </authorList>
    </citation>
    <scope>NUCLEOTIDE SEQUENCE [LARGE SCALE GENOMIC DNA]</scope>
    <source>
        <strain evidence="8">DSM 44202</strain>
    </source>
</reference>
<dbReference type="GO" id="GO:0043937">
    <property type="term" value="P:regulation of sporulation"/>
    <property type="evidence" value="ECO:0007669"/>
    <property type="project" value="InterPro"/>
</dbReference>
<dbReference type="NCBIfam" id="TIGR00647">
    <property type="entry name" value="DNA_bind_WhiA"/>
    <property type="match status" value="1"/>
</dbReference>
<keyword evidence="1 4" id="KW-0132">Cell division</keyword>
<dbReference type="AlphaFoldDB" id="U3GV25"/>
<dbReference type="PANTHER" id="PTHR37307:SF1">
    <property type="entry name" value="CELL DIVISION PROTEIN WHIA-RELATED"/>
    <property type="match status" value="1"/>
</dbReference>
<dbReference type="GO" id="GO:0003677">
    <property type="term" value="F:DNA binding"/>
    <property type="evidence" value="ECO:0007669"/>
    <property type="project" value="UniProtKB-UniRule"/>
</dbReference>
<dbReference type="Pfam" id="PF02650">
    <property type="entry name" value="HTH_WhiA"/>
    <property type="match status" value="1"/>
</dbReference>
<comment type="function">
    <text evidence="4">Involved in cell division and chromosome segregation.</text>
</comment>
<accession>U3GV25</accession>
<dbReference type="Proteomes" id="UP000016943">
    <property type="component" value="Chromosome"/>
</dbReference>
<keyword evidence="3 4" id="KW-0131">Cell cycle</keyword>
<proteinExistence type="inferred from homology"/>
<dbReference type="HOGENOM" id="CLU_053282_0_0_11"/>
<dbReference type="InterPro" id="IPR023054">
    <property type="entry name" value="Sporulation_regulator_WhiA_C"/>
</dbReference>
<dbReference type="PATRIC" id="fig|1348662.3.peg.1008"/>
<dbReference type="STRING" id="1348662.CARG_05135"/>
<evidence type="ECO:0000313" key="8">
    <source>
        <dbReference type="EMBL" id="AGU15164.1"/>
    </source>
</evidence>
<keyword evidence="9" id="KW-1185">Reference proteome</keyword>
<dbReference type="Pfam" id="PF10298">
    <property type="entry name" value="WhiA_N"/>
    <property type="match status" value="1"/>
</dbReference>
<dbReference type="Gene3D" id="3.10.28.10">
    <property type="entry name" value="Homing endonucleases"/>
    <property type="match status" value="1"/>
</dbReference>
<dbReference type="InterPro" id="IPR039518">
    <property type="entry name" value="WhiA_LAGLIDADG_dom"/>
</dbReference>
<evidence type="ECO:0000259" key="7">
    <source>
        <dbReference type="Pfam" id="PF14527"/>
    </source>
</evidence>
<evidence type="ECO:0000259" key="5">
    <source>
        <dbReference type="Pfam" id="PF02650"/>
    </source>
</evidence>
<dbReference type="KEGG" id="caz:CARG_05135"/>
<protein>
    <recommendedName>
        <fullName evidence="4">Probable cell division protein WhiA</fullName>
    </recommendedName>
</protein>
<comment type="similarity">
    <text evidence="4">Belongs to the WhiA family.</text>
</comment>
<evidence type="ECO:0000256" key="4">
    <source>
        <dbReference type="HAMAP-Rule" id="MF_01420"/>
    </source>
</evidence>
<dbReference type="PANTHER" id="PTHR37307">
    <property type="entry name" value="CELL DIVISION PROTEIN WHIA-RELATED"/>
    <property type="match status" value="1"/>
</dbReference>
<dbReference type="eggNOG" id="COG1481">
    <property type="taxonomic scope" value="Bacteria"/>
</dbReference>
<dbReference type="InterPro" id="IPR018478">
    <property type="entry name" value="Sporu_reg_WhiA_N_dom"/>
</dbReference>
<evidence type="ECO:0000256" key="3">
    <source>
        <dbReference type="ARBA" id="ARBA00023306"/>
    </source>
</evidence>
<gene>
    <name evidence="4" type="primary">whiA</name>
    <name evidence="8" type="ORF">CARG_05135</name>
</gene>
<evidence type="ECO:0000256" key="1">
    <source>
        <dbReference type="ARBA" id="ARBA00022618"/>
    </source>
</evidence>
<dbReference type="GeneID" id="78249806"/>
<name>U3GV25_9CORY</name>
<dbReference type="EMBL" id="CP006365">
    <property type="protein sequence ID" value="AGU15164.1"/>
    <property type="molecule type" value="Genomic_DNA"/>
</dbReference>
<organism evidence="8 9">
    <name type="scientific">Corynebacterium argentoratense DSM 44202</name>
    <dbReference type="NCBI Taxonomy" id="1348662"/>
    <lineage>
        <taxon>Bacteria</taxon>
        <taxon>Bacillati</taxon>
        <taxon>Actinomycetota</taxon>
        <taxon>Actinomycetes</taxon>
        <taxon>Mycobacteriales</taxon>
        <taxon>Corynebacteriaceae</taxon>
        <taxon>Corynebacterium</taxon>
    </lineage>
</organism>
<dbReference type="InterPro" id="IPR003802">
    <property type="entry name" value="Sporulation_regulator_WhiA"/>
</dbReference>
<dbReference type="HAMAP" id="MF_01420">
    <property type="entry name" value="HTH_type_WhiA"/>
    <property type="match status" value="1"/>
</dbReference>
<evidence type="ECO:0000256" key="2">
    <source>
        <dbReference type="ARBA" id="ARBA00023125"/>
    </source>
</evidence>
<dbReference type="OrthoDB" id="5197218at2"/>
<evidence type="ECO:0000259" key="6">
    <source>
        <dbReference type="Pfam" id="PF10298"/>
    </source>
</evidence>
<evidence type="ECO:0000313" key="9">
    <source>
        <dbReference type="Proteomes" id="UP000016943"/>
    </source>
</evidence>
<sequence length="334" mass="35640">MVALTAQVKDELAAATVTRPSVRIAELATLIRCAGSVELPDPGVPGSAAASLTIELDREDVAQRVQDVLTGEFNRKVSLSSASDGSHRKATVYTLHTDDKVEDLLRRVGLLSRNGLYVVGLPPRVVSGTVADAEGVWRGAFMARGVVTDPGRVSGVEVICPCPEVALALVGAARRLGIGAKTKESRGQDRVVVRDSDAVGALLTRMGAQVSRLQWESTRAERQTHAPAHRLANFDDANLRRSARAAVAAAARVERALAILGDDVPEHLAEAGTLRVEHRQASLEELGRLADPQMTKDAVAGRIRRLLSMADKRAKDMGIPDTHAAVTEELLNDV</sequence>